<dbReference type="AlphaFoldDB" id="A0A7Y3RJ33"/>
<protein>
    <submittedName>
        <fullName evidence="1">DUF2785 domain-containing protein</fullName>
    </submittedName>
</protein>
<dbReference type="Proteomes" id="UP000536835">
    <property type="component" value="Unassembled WGS sequence"/>
</dbReference>
<reference evidence="1 2" key="1">
    <citation type="submission" date="2020-05" db="EMBL/GenBank/DDBJ databases">
        <title>Parvularcula mediterraneae sp. nov., isolated from polypropylene straw from shallow seawater of the seashore of Laganas in Zakynthos island, Greece.</title>
        <authorList>
            <person name="Szabo I."/>
            <person name="Al-Omari J."/>
            <person name="Rado J."/>
            <person name="Szerdahelyi G.S."/>
        </authorList>
    </citation>
    <scope>NUCLEOTIDE SEQUENCE [LARGE SCALE GENOMIC DNA]</scope>
    <source>
        <strain evidence="1 2">ZS-1/3</strain>
    </source>
</reference>
<organism evidence="1 2">
    <name type="scientific">Parvularcula mediterranea</name>
    <dbReference type="NCBI Taxonomy" id="2732508"/>
    <lineage>
        <taxon>Bacteria</taxon>
        <taxon>Pseudomonadati</taxon>
        <taxon>Pseudomonadota</taxon>
        <taxon>Alphaproteobacteria</taxon>
        <taxon>Parvularculales</taxon>
        <taxon>Parvularculaceae</taxon>
        <taxon>Parvularcula</taxon>
    </lineage>
</organism>
<gene>
    <name evidence="1" type="ORF">HK107_01370</name>
</gene>
<proteinExistence type="predicted"/>
<evidence type="ECO:0000313" key="1">
    <source>
        <dbReference type="EMBL" id="NNU14972.1"/>
    </source>
</evidence>
<evidence type="ECO:0000313" key="2">
    <source>
        <dbReference type="Proteomes" id="UP000536835"/>
    </source>
</evidence>
<dbReference type="EMBL" id="JABFCX010000002">
    <property type="protein sequence ID" value="NNU14972.1"/>
    <property type="molecule type" value="Genomic_DNA"/>
</dbReference>
<comment type="caution">
    <text evidence="1">The sequence shown here is derived from an EMBL/GenBank/DDBJ whole genome shotgun (WGS) entry which is preliminary data.</text>
</comment>
<accession>A0A7Y3RJ33</accession>
<name>A0A7Y3RJ33_9PROT</name>
<dbReference type="RefSeq" id="WP_173196064.1">
    <property type="nucleotide sequence ID" value="NZ_JABFCX010000002.1"/>
</dbReference>
<keyword evidence="2" id="KW-1185">Reference proteome</keyword>
<sequence>MTPAIVAALAAACSPLGLDRGELDELRAAEFALPAAAEEDRFLEDAVVCAGDRDPFFRDKIGYEGIAAILRRGGGSEKAVRTQTLAILDLIALPNEAVDPRYGKKRGGFRASFLPLYASEFLRRDRVGSFLNEEELARAARLAAEEIEGVRDFRGFDEEEGWRHHVAHASDLALQLVLNPGLQRAEHVALQAALLSQVHPGGEVFYRYGEPGRLARALLYSVFAEEWEEGYLESLFSPLVDNESFWADAYASQEGLARVHNTRSFLQTVMVLIDGQTDPRLVTLRDAAKEALRQIP</sequence>
<dbReference type="Pfam" id="PF10978">
    <property type="entry name" value="DUF2785"/>
    <property type="match status" value="1"/>
</dbReference>
<dbReference type="InterPro" id="IPR021247">
    <property type="entry name" value="DUF2785"/>
</dbReference>